<gene>
    <name evidence="2" type="ORF">SAMN05421847_0156</name>
</gene>
<feature type="transmembrane region" description="Helical" evidence="1">
    <location>
        <begin position="7"/>
        <end position="26"/>
    </location>
</feature>
<keyword evidence="1" id="KW-0812">Transmembrane</keyword>
<evidence type="ECO:0000313" key="2">
    <source>
        <dbReference type="EMBL" id="SEF50275.1"/>
    </source>
</evidence>
<dbReference type="Proteomes" id="UP000236738">
    <property type="component" value="Unassembled WGS sequence"/>
</dbReference>
<keyword evidence="1" id="KW-0472">Membrane</keyword>
<sequence>MKLKILKVEIVIQILILIACSIWYAINFNHNPFFILLYILLILAFSNFIGFLVRVFTVKSNWMKYYFFIIIFYLASLYILGAIFDVENYFFKFYLIVFSLLISLYYTFSGFYIIKELKLSSNSKK</sequence>
<organism evidence="2 3">
    <name type="scientific">Halpernia humi</name>
    <dbReference type="NCBI Taxonomy" id="493375"/>
    <lineage>
        <taxon>Bacteria</taxon>
        <taxon>Pseudomonadati</taxon>
        <taxon>Bacteroidota</taxon>
        <taxon>Flavobacteriia</taxon>
        <taxon>Flavobacteriales</taxon>
        <taxon>Weeksellaceae</taxon>
        <taxon>Chryseobacterium group</taxon>
        <taxon>Halpernia</taxon>
    </lineage>
</organism>
<evidence type="ECO:0000256" key="1">
    <source>
        <dbReference type="SAM" id="Phobius"/>
    </source>
</evidence>
<feature type="transmembrane region" description="Helical" evidence="1">
    <location>
        <begin position="65"/>
        <end position="84"/>
    </location>
</feature>
<keyword evidence="1" id="KW-1133">Transmembrane helix</keyword>
<keyword evidence="3" id="KW-1185">Reference proteome</keyword>
<accession>A0A1H5SIG2</accession>
<dbReference type="EMBL" id="FNUS01000001">
    <property type="protein sequence ID" value="SEF50275.1"/>
    <property type="molecule type" value="Genomic_DNA"/>
</dbReference>
<feature type="transmembrane region" description="Helical" evidence="1">
    <location>
        <begin position="90"/>
        <end position="114"/>
    </location>
</feature>
<reference evidence="3" key="1">
    <citation type="submission" date="2016-10" db="EMBL/GenBank/DDBJ databases">
        <authorList>
            <person name="Varghese N."/>
            <person name="Submissions S."/>
        </authorList>
    </citation>
    <scope>NUCLEOTIDE SEQUENCE [LARGE SCALE GENOMIC DNA]</scope>
    <source>
        <strain evidence="3">DSM 21580</strain>
    </source>
</reference>
<protein>
    <submittedName>
        <fullName evidence="2">Uncharacterized protein</fullName>
    </submittedName>
</protein>
<dbReference type="AlphaFoldDB" id="A0A1H5SIG2"/>
<name>A0A1H5SIG2_9FLAO</name>
<dbReference type="PROSITE" id="PS51257">
    <property type="entry name" value="PROKAR_LIPOPROTEIN"/>
    <property type="match status" value="1"/>
</dbReference>
<feature type="transmembrane region" description="Helical" evidence="1">
    <location>
        <begin position="32"/>
        <end position="53"/>
    </location>
</feature>
<evidence type="ECO:0000313" key="3">
    <source>
        <dbReference type="Proteomes" id="UP000236738"/>
    </source>
</evidence>
<proteinExistence type="predicted"/>